<evidence type="ECO:0000256" key="1">
    <source>
        <dbReference type="SAM" id="MobiDB-lite"/>
    </source>
</evidence>
<protein>
    <submittedName>
        <fullName evidence="2">Uncharacterized protein</fullName>
    </submittedName>
</protein>
<proteinExistence type="predicted"/>
<dbReference type="Proteomes" id="UP000470404">
    <property type="component" value="Unassembled WGS sequence"/>
</dbReference>
<gene>
    <name evidence="2" type="ORF">G3I59_14075</name>
</gene>
<sequence>MGHVGLALDPPYAPQRVPIVFDPLQLQRVEPGLRRAVTAAKASPPTAPWSMARSIADVHRFLAARPWPISRPGPTKDEAEAQMAKHRADFLARPRYMRPDSHNLHVSEEHWRPHGPEEENDGDDAGAE</sequence>
<reference evidence="2 3" key="1">
    <citation type="submission" date="2020-01" db="EMBL/GenBank/DDBJ databases">
        <title>Insect and environment-associated Actinomycetes.</title>
        <authorList>
            <person name="Currrie C."/>
            <person name="Chevrette M."/>
            <person name="Carlson C."/>
            <person name="Stubbendieck R."/>
            <person name="Wendt-Pienkowski E."/>
        </authorList>
    </citation>
    <scope>NUCLEOTIDE SEQUENCE [LARGE SCALE GENOMIC DNA]</scope>
    <source>
        <strain evidence="2 3">SID8386</strain>
    </source>
</reference>
<feature type="compositionally biased region" description="Basic and acidic residues" evidence="1">
    <location>
        <begin position="86"/>
        <end position="117"/>
    </location>
</feature>
<dbReference type="RefSeq" id="WP_157905153.1">
    <property type="nucleotide sequence ID" value="NZ_JAAGNC010000075.1"/>
</dbReference>
<accession>A0ABX0BV43</accession>
<feature type="region of interest" description="Disordered" evidence="1">
    <location>
        <begin position="66"/>
        <end position="128"/>
    </location>
</feature>
<comment type="caution">
    <text evidence="2">The sequence shown here is derived from an EMBL/GenBank/DDBJ whole genome shotgun (WGS) entry which is preliminary data.</text>
</comment>
<name>A0ABX0BV43_9PSEU</name>
<dbReference type="EMBL" id="JAAGNC010000075">
    <property type="protein sequence ID" value="NEC56683.1"/>
    <property type="molecule type" value="Genomic_DNA"/>
</dbReference>
<organism evidence="2 3">
    <name type="scientific">Amycolatopsis rubida</name>
    <dbReference type="NCBI Taxonomy" id="112413"/>
    <lineage>
        <taxon>Bacteria</taxon>
        <taxon>Bacillati</taxon>
        <taxon>Actinomycetota</taxon>
        <taxon>Actinomycetes</taxon>
        <taxon>Pseudonocardiales</taxon>
        <taxon>Pseudonocardiaceae</taxon>
        <taxon>Amycolatopsis</taxon>
    </lineage>
</organism>
<evidence type="ECO:0000313" key="2">
    <source>
        <dbReference type="EMBL" id="NEC56683.1"/>
    </source>
</evidence>
<feature type="compositionally biased region" description="Acidic residues" evidence="1">
    <location>
        <begin position="118"/>
        <end position="128"/>
    </location>
</feature>
<keyword evidence="3" id="KW-1185">Reference proteome</keyword>
<evidence type="ECO:0000313" key="3">
    <source>
        <dbReference type="Proteomes" id="UP000470404"/>
    </source>
</evidence>